<keyword evidence="6" id="KW-0393">Immunoglobulin domain</keyword>
<feature type="domain" description="Ig-like" evidence="9">
    <location>
        <begin position="74"/>
        <end position="161"/>
    </location>
</feature>
<dbReference type="GO" id="GO:0098609">
    <property type="term" value="P:cell-cell adhesion"/>
    <property type="evidence" value="ECO:0007669"/>
    <property type="project" value="TreeGrafter"/>
</dbReference>
<evidence type="ECO:0000256" key="1">
    <source>
        <dbReference type="ARBA" id="ARBA00004370"/>
    </source>
</evidence>
<dbReference type="WBParaSite" id="PgR084X_g018_t01">
    <property type="protein sequence ID" value="PgR084X_g018_t01"/>
    <property type="gene ID" value="PgR084X_g018"/>
</dbReference>
<feature type="domain" description="Fibronectin type-III" evidence="10">
    <location>
        <begin position="888"/>
        <end position="980"/>
    </location>
</feature>
<dbReference type="PROSITE" id="PS50835">
    <property type="entry name" value="IG_LIKE"/>
    <property type="match status" value="4"/>
</dbReference>
<dbReference type="PANTHER" id="PTHR44170:SF54">
    <property type="entry name" value="FI24025P1"/>
    <property type="match status" value="1"/>
</dbReference>
<dbReference type="SUPFAM" id="SSF48726">
    <property type="entry name" value="Immunoglobulin"/>
    <property type="match status" value="4"/>
</dbReference>
<dbReference type="SMART" id="SM00060">
    <property type="entry name" value="FN3"/>
    <property type="match status" value="6"/>
</dbReference>
<evidence type="ECO:0000313" key="12">
    <source>
        <dbReference type="WBParaSite" id="PgR084X_g018_t01"/>
    </source>
</evidence>
<dbReference type="SMART" id="SM00408">
    <property type="entry name" value="IGc2"/>
    <property type="match status" value="4"/>
</dbReference>
<dbReference type="SMART" id="SM00409">
    <property type="entry name" value="IG"/>
    <property type="match status" value="4"/>
</dbReference>
<feature type="domain" description="Ig-like" evidence="9">
    <location>
        <begin position="174"/>
        <end position="266"/>
    </location>
</feature>
<dbReference type="Pfam" id="PF13927">
    <property type="entry name" value="Ig_3"/>
    <property type="match status" value="2"/>
</dbReference>
<accession>A0A915C4Z1</accession>
<keyword evidence="2" id="KW-0677">Repeat</keyword>
<dbReference type="FunFam" id="2.60.40.10:FF:000004">
    <property type="entry name" value="DCC isoform 1"/>
    <property type="match status" value="1"/>
</dbReference>
<feature type="domain" description="Fibronectin type-III" evidence="10">
    <location>
        <begin position="775"/>
        <end position="865"/>
    </location>
</feature>
<dbReference type="FunFam" id="2.60.40.10:FF:000032">
    <property type="entry name" value="palladin isoform X1"/>
    <property type="match status" value="1"/>
</dbReference>
<reference evidence="12" key="1">
    <citation type="submission" date="2022-11" db="UniProtKB">
        <authorList>
            <consortium name="WormBaseParasite"/>
        </authorList>
    </citation>
    <scope>IDENTIFICATION</scope>
</reference>
<dbReference type="SUPFAM" id="SSF49265">
    <property type="entry name" value="Fibronectin type III"/>
    <property type="match status" value="4"/>
</dbReference>
<feature type="compositionally biased region" description="Polar residues" evidence="7">
    <location>
        <begin position="1372"/>
        <end position="1386"/>
    </location>
</feature>
<keyword evidence="11" id="KW-1185">Reference proteome</keyword>
<feature type="domain" description="Fibronectin type-III" evidence="10">
    <location>
        <begin position="476"/>
        <end position="567"/>
    </location>
</feature>
<dbReference type="GO" id="GO:0016020">
    <property type="term" value="C:membrane"/>
    <property type="evidence" value="ECO:0007669"/>
    <property type="project" value="UniProtKB-SubCell"/>
</dbReference>
<evidence type="ECO:0000256" key="6">
    <source>
        <dbReference type="ARBA" id="ARBA00023319"/>
    </source>
</evidence>
<dbReference type="PANTHER" id="PTHR44170">
    <property type="entry name" value="PROTEIN SIDEKICK"/>
    <property type="match status" value="1"/>
</dbReference>
<keyword evidence="8" id="KW-1133">Transmembrane helix</keyword>
<dbReference type="Proteomes" id="UP000887569">
    <property type="component" value="Unplaced"/>
</dbReference>
<evidence type="ECO:0000256" key="5">
    <source>
        <dbReference type="ARBA" id="ARBA00023180"/>
    </source>
</evidence>
<sequence length="1508" mass="163809">MVAEALFFVPYGLFNMLKRAFMRGLCVLCVVMALHFADASLSPYAHKYFDDSSQVYRRIHRRRSAQHDGRFLGFRFVEEPMSKVANEGRVQLNCRHTIAASNKARSVRVEWRRDGTPLSSLRPVGRVLVLPNGSLSIESAGSGDEGIYQCVVHVLDRNQFTWTYLSKRASVRFPSLSRFEVQPQDRDVYRGQSVAFSCILDSHPAAHIEWYHNNKLLDDAFDDSITIFAVSSTLEISNVQPRHEGSYKCVAKNGDKSRSSRDAKLTISPENNVGNQFTEPSFVLEPRGEVLQEGESIVLECLANGWPRPEVRWLKGSQAVSADGDRIRRMGSSSLLILKASPSDAGVYTCRASNTQDSVDSSTTIQVKVAPEITRRPKDVVAQETTDVELDCAASGKPGAVVSWYKNGEAIIASEYFVIEGNRLRILGLVRNDQGVYQCVADNDAGSAQASAQLIVDSADTFSLAASDGQPRLPSEPLGVRASAVGSRFVTLAWDPPVQRYGSLLAYHIFYKEHGSSRERMMNSSSTSFTVTPLQPNTVYSFRLVAENEAGMGRSTSQISVTTTKEQAVPGKVKNLRAVALSPETIEVTWEPPSGNGPTAAQYKLFYIRKDPEPNEKETQIVMKKTSYTLHGMDKYVEYVIRVEAEGANGAGLSSEPITVRTLSDLPSMPPADVRAEAVSSTSIQVQWSPPPPEERNGVITGYRIKYKTKLRGTKGNTLVVDGNDVSYTITGLDPATQYMIRVAAVNQNGSGPNSEWVHVDTPLEDKDEGQVAGPPMSLKVQPSYDSIQLSWLPPRDERVMIRGYLVGWGINIPDVEQVKVAPNLRYYTITGLKPSRDYVISLRAYNVMGNGFPIYETVRTTSIGAAVPPVGGIFDAHEMAGSLPSETPVGVRADAISSSAIRVTWTDPEMDVPYSRQYTVRYSSSAEGGGQHRYMNASESEVLVEALRPNTQYEFAVRVNAGRASSPWSMTAVNRTLPAPPSSAPRDLTVVQPANGDPHSLTLNWQPPKYGNGEIEEYLIYYSDRADLPDKDWILDGVKGDRLSITLTNLLPRTTYFFKMQARNVKGYGPLSPVLQYVPGAPPPRLFQSAESSKETLSTSMVLANPLYAAVGVATILLLVLLVVITAWCVKSKGVKSASAGGYVAGRKSTVDGKGPPDLWINHPHGQHVRGTEYISESPTASTNDLKRFENCLSALESPPPRYHTLQDVALGGQSLSCSRGGLSAQAAAANASSGGSGCALGSWPVPLMLHPMTDESAALSTNNKSERRVVVGRAHPMLATNSTSDADCNGTLTRSYHQSSSSLEGRQRTPQVVYTGAGGHQPVAKIDFSDHGSSYGSSQALQAQTPPPQLPNQGPPVAPPSQIGDGYRTLRSSSGSNPLKSFTQLAGAPPPLSPPQGERTAHVVRPVVVASPNTRLGKPAGVVIGQKSSQVPIGRATAQPRVNVNSIYASYTLAEKAPLSDEKAEVVDTRQLNPSNSTEELNAQMENLDTMIDDLQALQHEFNASA</sequence>
<feature type="domain" description="Ig-like" evidence="9">
    <location>
        <begin position="280"/>
        <end position="366"/>
    </location>
</feature>
<evidence type="ECO:0000256" key="8">
    <source>
        <dbReference type="SAM" id="Phobius"/>
    </source>
</evidence>
<dbReference type="CDD" id="cd00063">
    <property type="entry name" value="FN3"/>
    <property type="match status" value="6"/>
</dbReference>
<dbReference type="Pfam" id="PF00041">
    <property type="entry name" value="fn3"/>
    <property type="match status" value="6"/>
</dbReference>
<feature type="domain" description="Fibronectin type-III" evidence="10">
    <location>
        <begin position="985"/>
        <end position="1085"/>
    </location>
</feature>
<dbReference type="InterPro" id="IPR007110">
    <property type="entry name" value="Ig-like_dom"/>
</dbReference>
<dbReference type="Pfam" id="PF07679">
    <property type="entry name" value="I-set"/>
    <property type="match status" value="1"/>
</dbReference>
<keyword evidence="5" id="KW-0325">Glycoprotein</keyword>
<dbReference type="InterPro" id="IPR003599">
    <property type="entry name" value="Ig_sub"/>
</dbReference>
<keyword evidence="8" id="KW-0812">Transmembrane</keyword>
<organism evidence="11 12">
    <name type="scientific">Parascaris univalens</name>
    <name type="common">Nematode worm</name>
    <dbReference type="NCBI Taxonomy" id="6257"/>
    <lineage>
        <taxon>Eukaryota</taxon>
        <taxon>Metazoa</taxon>
        <taxon>Ecdysozoa</taxon>
        <taxon>Nematoda</taxon>
        <taxon>Chromadorea</taxon>
        <taxon>Rhabditida</taxon>
        <taxon>Spirurina</taxon>
        <taxon>Ascaridomorpha</taxon>
        <taxon>Ascaridoidea</taxon>
        <taxon>Ascarididae</taxon>
        <taxon>Parascaris</taxon>
    </lineage>
</organism>
<dbReference type="InterPro" id="IPR003598">
    <property type="entry name" value="Ig_sub2"/>
</dbReference>
<dbReference type="InterPro" id="IPR036116">
    <property type="entry name" value="FN3_sf"/>
</dbReference>
<feature type="domain" description="Fibronectin type-III" evidence="10">
    <location>
        <begin position="670"/>
        <end position="765"/>
    </location>
</feature>
<feature type="compositionally biased region" description="Pro residues" evidence="7">
    <location>
        <begin position="1347"/>
        <end position="1361"/>
    </location>
</feature>
<dbReference type="InterPro" id="IPR036179">
    <property type="entry name" value="Ig-like_dom_sf"/>
</dbReference>
<evidence type="ECO:0000259" key="9">
    <source>
        <dbReference type="PROSITE" id="PS50835"/>
    </source>
</evidence>
<protein>
    <submittedName>
        <fullName evidence="12">Netrin receptor DCC</fullName>
    </submittedName>
</protein>
<keyword evidence="3 8" id="KW-0472">Membrane</keyword>
<evidence type="ECO:0000313" key="11">
    <source>
        <dbReference type="Proteomes" id="UP000887569"/>
    </source>
</evidence>
<feature type="compositionally biased region" description="Polar residues" evidence="7">
    <location>
        <begin position="1281"/>
        <end position="1314"/>
    </location>
</feature>
<evidence type="ECO:0000256" key="7">
    <source>
        <dbReference type="SAM" id="MobiDB-lite"/>
    </source>
</evidence>
<dbReference type="InterPro" id="IPR013098">
    <property type="entry name" value="Ig_I-set"/>
</dbReference>
<evidence type="ECO:0000256" key="3">
    <source>
        <dbReference type="ARBA" id="ARBA00023136"/>
    </source>
</evidence>
<dbReference type="InterPro" id="IPR003961">
    <property type="entry name" value="FN3_dom"/>
</dbReference>
<dbReference type="Gene3D" id="2.60.40.10">
    <property type="entry name" value="Immunoglobulins"/>
    <property type="match status" value="10"/>
</dbReference>
<feature type="domain" description="Ig-like" evidence="9">
    <location>
        <begin position="371"/>
        <end position="455"/>
    </location>
</feature>
<dbReference type="FunFam" id="2.60.40.10:FF:000551">
    <property type="entry name" value="Protogenin A"/>
    <property type="match status" value="1"/>
</dbReference>
<evidence type="ECO:0000259" key="10">
    <source>
        <dbReference type="PROSITE" id="PS50853"/>
    </source>
</evidence>
<dbReference type="CDD" id="cd00096">
    <property type="entry name" value="Ig"/>
    <property type="match status" value="2"/>
</dbReference>
<feature type="domain" description="Fibronectin type-III" evidence="10">
    <location>
        <begin position="572"/>
        <end position="665"/>
    </location>
</feature>
<dbReference type="InterPro" id="IPR013783">
    <property type="entry name" value="Ig-like_fold"/>
</dbReference>
<dbReference type="PROSITE" id="PS50853">
    <property type="entry name" value="FN3"/>
    <property type="match status" value="6"/>
</dbReference>
<keyword evidence="4" id="KW-1015">Disulfide bond</keyword>
<dbReference type="PRINTS" id="PR00014">
    <property type="entry name" value="FNTYPEIII"/>
</dbReference>
<feature type="region of interest" description="Disordered" evidence="7">
    <location>
        <begin position="1280"/>
        <end position="1402"/>
    </location>
</feature>
<comment type="subcellular location">
    <subcellularLocation>
        <location evidence="1">Membrane</location>
    </subcellularLocation>
</comment>
<proteinExistence type="predicted"/>
<name>A0A915C4Z1_PARUN</name>
<feature type="transmembrane region" description="Helical" evidence="8">
    <location>
        <begin position="1108"/>
        <end position="1131"/>
    </location>
</feature>
<evidence type="ECO:0000256" key="2">
    <source>
        <dbReference type="ARBA" id="ARBA00022737"/>
    </source>
</evidence>
<evidence type="ECO:0000256" key="4">
    <source>
        <dbReference type="ARBA" id="ARBA00023157"/>
    </source>
</evidence>